<name>A0ABX0YDS2_9PSED</name>
<proteinExistence type="predicted"/>
<evidence type="ECO:0000313" key="3">
    <source>
        <dbReference type="EMBL" id="NJP00534.1"/>
    </source>
</evidence>
<keyword evidence="1" id="KW-0472">Membrane</keyword>
<feature type="domain" description="Prepilin type IV endopeptidase peptidase" evidence="2">
    <location>
        <begin position="4"/>
        <end position="109"/>
    </location>
</feature>
<dbReference type="Proteomes" id="UP000746535">
    <property type="component" value="Unassembled WGS sequence"/>
</dbReference>
<feature type="transmembrane region" description="Helical" evidence="1">
    <location>
        <begin position="92"/>
        <end position="112"/>
    </location>
</feature>
<evidence type="ECO:0000313" key="4">
    <source>
        <dbReference type="Proteomes" id="UP000746535"/>
    </source>
</evidence>
<feature type="transmembrane region" description="Helical" evidence="1">
    <location>
        <begin position="54"/>
        <end position="72"/>
    </location>
</feature>
<dbReference type="InterPro" id="IPR000045">
    <property type="entry name" value="Prepilin_IV_endopep_pep"/>
</dbReference>
<dbReference type="EMBL" id="JAAVJI010000003">
    <property type="protein sequence ID" value="NJP00534.1"/>
    <property type="molecule type" value="Genomic_DNA"/>
</dbReference>
<reference evidence="3 4" key="1">
    <citation type="submission" date="2020-03" db="EMBL/GenBank/DDBJ databases">
        <authorList>
            <person name="Wang L."/>
            <person name="He N."/>
            <person name="Li Y."/>
            <person name="Fang Y."/>
            <person name="Zhang F."/>
        </authorList>
    </citation>
    <scope>NUCLEOTIDE SEQUENCE [LARGE SCALE GENOMIC DNA]</scope>
    <source>
        <strain evidence="4">hsmgli-8</strain>
    </source>
</reference>
<accession>A0ABX0YDS2</accession>
<comment type="caution">
    <text evidence="3">The sequence shown here is derived from an EMBL/GenBank/DDBJ whole genome shotgun (WGS) entry which is preliminary data.</text>
</comment>
<keyword evidence="1" id="KW-0812">Transmembrane</keyword>
<feature type="transmembrane region" description="Helical" evidence="1">
    <location>
        <begin position="133"/>
        <end position="155"/>
    </location>
</feature>
<dbReference type="Gene3D" id="1.20.120.1220">
    <property type="match status" value="1"/>
</dbReference>
<keyword evidence="1" id="KW-1133">Transmembrane helix</keyword>
<dbReference type="RefSeq" id="WP_168082759.1">
    <property type="nucleotide sequence ID" value="NZ_JAAVJI010000003.1"/>
</dbReference>
<evidence type="ECO:0000256" key="1">
    <source>
        <dbReference type="SAM" id="Phobius"/>
    </source>
</evidence>
<feature type="transmembrane region" description="Helical" evidence="1">
    <location>
        <begin position="29"/>
        <end position="47"/>
    </location>
</feature>
<organism evidence="3 4">
    <name type="scientific">Pseudomonas quercus</name>
    <dbReference type="NCBI Taxonomy" id="2722792"/>
    <lineage>
        <taxon>Bacteria</taxon>
        <taxon>Pseudomonadati</taxon>
        <taxon>Pseudomonadota</taxon>
        <taxon>Gammaproteobacteria</taxon>
        <taxon>Pseudomonadales</taxon>
        <taxon>Pseudomonadaceae</taxon>
        <taxon>Pseudomonas</taxon>
    </lineage>
</organism>
<sequence>MQGLVLLIWFTFCAEQDLRQRHISNSLTLGGGCFALWYLFSTGHTWLGASASEGAFALASSLLLTLPAYWYGRLTEAEVKLLGTLALATDRVHWLGTLVAALIVAVLWLMLGKRVWAQLDRKLRARLANLAPDASLAPPLVPFLLMGFLAALTWVR</sequence>
<keyword evidence="4" id="KW-1185">Reference proteome</keyword>
<protein>
    <submittedName>
        <fullName evidence="3">Prepilin peptidase</fullName>
    </submittedName>
</protein>
<evidence type="ECO:0000259" key="2">
    <source>
        <dbReference type="Pfam" id="PF01478"/>
    </source>
</evidence>
<gene>
    <name evidence="3" type="ORF">HBH25_06635</name>
</gene>
<dbReference type="Pfam" id="PF01478">
    <property type="entry name" value="Peptidase_A24"/>
    <property type="match status" value="1"/>
</dbReference>